<sequence>MHFQLNERLGIPLPHLEKEWSLYSATEQEELLHEWETIRGRIPDRIKELEFKINDRQARLDQEDDFPLSCRLNEEISELASIINDLWLWFRTAPSVDK</sequence>
<organism evidence="1 2">
    <name type="scientific">Bacillus aerolatus</name>
    <dbReference type="NCBI Taxonomy" id="2653354"/>
    <lineage>
        <taxon>Bacteria</taxon>
        <taxon>Bacillati</taxon>
        <taxon>Bacillota</taxon>
        <taxon>Bacilli</taxon>
        <taxon>Bacillales</taxon>
        <taxon>Bacillaceae</taxon>
        <taxon>Bacillus</taxon>
    </lineage>
</organism>
<reference evidence="1 2" key="1">
    <citation type="submission" date="2019-10" db="EMBL/GenBank/DDBJ databases">
        <title>Bacillus aerolatum sp. nov., isolated from bioaerosol of sport playgrounds.</title>
        <authorList>
            <person name="Chen P."/>
            <person name="Zhang G."/>
        </authorList>
    </citation>
    <scope>NUCLEOTIDE SEQUENCE [LARGE SCALE GENOMIC DNA]</scope>
    <source>
        <strain evidence="1 2">CX253</strain>
    </source>
</reference>
<dbReference type="Proteomes" id="UP000429595">
    <property type="component" value="Unassembled WGS sequence"/>
</dbReference>
<evidence type="ECO:0000313" key="2">
    <source>
        <dbReference type="Proteomes" id="UP000429595"/>
    </source>
</evidence>
<evidence type="ECO:0000313" key="1">
    <source>
        <dbReference type="EMBL" id="KAB7705905.1"/>
    </source>
</evidence>
<dbReference type="AlphaFoldDB" id="A0A6I1FNY5"/>
<keyword evidence="2" id="KW-1185">Reference proteome</keyword>
<dbReference type="EMBL" id="WEIO01000007">
    <property type="protein sequence ID" value="KAB7705905.1"/>
    <property type="molecule type" value="Genomic_DNA"/>
</dbReference>
<accession>A0A6I1FNY5</accession>
<dbReference type="RefSeq" id="WP_152152455.1">
    <property type="nucleotide sequence ID" value="NZ_WEIO01000007.1"/>
</dbReference>
<comment type="caution">
    <text evidence="1">The sequence shown here is derived from an EMBL/GenBank/DDBJ whole genome shotgun (WGS) entry which is preliminary data.</text>
</comment>
<protein>
    <submittedName>
        <fullName evidence="1">Uncharacterized protein</fullName>
    </submittedName>
</protein>
<gene>
    <name evidence="1" type="ORF">F9802_12615</name>
</gene>
<name>A0A6I1FNY5_9BACI</name>
<proteinExistence type="predicted"/>